<dbReference type="InterPro" id="IPR008254">
    <property type="entry name" value="Flavodoxin/NO_synth"/>
</dbReference>
<feature type="domain" description="Flavodoxin-like" evidence="1">
    <location>
        <begin position="4"/>
        <end position="160"/>
    </location>
</feature>
<dbReference type="PANTHER" id="PTHR39201:SF1">
    <property type="entry name" value="FLAVODOXIN-LIKE DOMAIN-CONTAINING PROTEIN"/>
    <property type="match status" value="1"/>
</dbReference>
<dbReference type="OrthoDB" id="9806505at2"/>
<dbReference type="AlphaFoldDB" id="A0A133ZYE2"/>
<dbReference type="Proteomes" id="UP000070483">
    <property type="component" value="Unassembled WGS sequence"/>
</dbReference>
<dbReference type="PANTHER" id="PTHR39201">
    <property type="entry name" value="EXPORTED PROTEIN-RELATED"/>
    <property type="match status" value="1"/>
</dbReference>
<dbReference type="PATRIC" id="fig|157687.3.peg.2036"/>
<dbReference type="PROSITE" id="PS50902">
    <property type="entry name" value="FLAVODOXIN_LIKE"/>
    <property type="match status" value="1"/>
</dbReference>
<gene>
    <name evidence="2" type="ORF">HMPREF3180_02037</name>
</gene>
<proteinExistence type="predicted"/>
<dbReference type="Pfam" id="PF12682">
    <property type="entry name" value="Flavodoxin_4"/>
    <property type="match status" value="1"/>
</dbReference>
<dbReference type="NCBIfam" id="NF005501">
    <property type="entry name" value="PRK07116.1"/>
    <property type="match status" value="1"/>
</dbReference>
<dbReference type="RefSeq" id="WP_060918553.1">
    <property type="nucleotide sequence ID" value="NZ_KQ960111.1"/>
</dbReference>
<accession>A0A133ZYE2</accession>
<keyword evidence="3" id="KW-1185">Reference proteome</keyword>
<protein>
    <submittedName>
        <fullName evidence="2">Flavodoxin</fullName>
    </submittedName>
</protein>
<reference evidence="3" key="1">
    <citation type="submission" date="2016-01" db="EMBL/GenBank/DDBJ databases">
        <authorList>
            <person name="Mitreva M."/>
            <person name="Pepin K.H."/>
            <person name="Mihindukulasuriya K.A."/>
            <person name="Fulton R."/>
            <person name="Fronick C."/>
            <person name="O'Laughlin M."/>
            <person name="Miner T."/>
            <person name="Herter B."/>
            <person name="Rosa B.A."/>
            <person name="Cordes M."/>
            <person name="Tomlinson C."/>
            <person name="Wollam A."/>
            <person name="Palsikar V.B."/>
            <person name="Mardis E.R."/>
            <person name="Wilson R.K."/>
        </authorList>
    </citation>
    <scope>NUCLEOTIDE SEQUENCE [LARGE SCALE GENOMIC DNA]</scope>
    <source>
        <strain evidence="3">KA00185</strain>
    </source>
</reference>
<organism evidence="2 3">
    <name type="scientific">Leptotrichia wadei</name>
    <dbReference type="NCBI Taxonomy" id="157687"/>
    <lineage>
        <taxon>Bacteria</taxon>
        <taxon>Fusobacteriati</taxon>
        <taxon>Fusobacteriota</taxon>
        <taxon>Fusobacteriia</taxon>
        <taxon>Fusobacteriales</taxon>
        <taxon>Leptotrichiaceae</taxon>
        <taxon>Leptotrichia</taxon>
    </lineage>
</organism>
<comment type="caution">
    <text evidence="2">The sequence shown here is derived from an EMBL/GenBank/DDBJ whole genome shotgun (WGS) entry which is preliminary data.</text>
</comment>
<evidence type="ECO:0000313" key="3">
    <source>
        <dbReference type="Proteomes" id="UP000070483"/>
    </source>
</evidence>
<name>A0A133ZYE2_9FUSO</name>
<sequence>MRKILVAYFSATGTTKKVAEKLAKATGGNLFEIKPQVEYTSEDLNWNDKKSRSSVEMNDEFSRPEIENVVENIDDYDTVFVGFPVWWYIPPRIIQTFVEKHNMSGKRIIAFATSGGSGIKDSTDFLKKNYSDLNIIEGKRFGWNESLQSIGAWVEKIKKF</sequence>
<dbReference type="Gene3D" id="3.40.50.360">
    <property type="match status" value="1"/>
</dbReference>
<dbReference type="GO" id="GO:0010181">
    <property type="term" value="F:FMN binding"/>
    <property type="evidence" value="ECO:0007669"/>
    <property type="project" value="InterPro"/>
</dbReference>
<dbReference type="EMBL" id="LSDD01000155">
    <property type="protein sequence ID" value="KXB60454.1"/>
    <property type="molecule type" value="Genomic_DNA"/>
</dbReference>
<dbReference type="InterPro" id="IPR029039">
    <property type="entry name" value="Flavoprotein-like_sf"/>
</dbReference>
<dbReference type="SUPFAM" id="SSF52218">
    <property type="entry name" value="Flavoproteins"/>
    <property type="match status" value="1"/>
</dbReference>
<evidence type="ECO:0000259" key="1">
    <source>
        <dbReference type="PROSITE" id="PS50902"/>
    </source>
</evidence>
<dbReference type="STRING" id="157687.HMPREF3180_02037"/>
<evidence type="ECO:0000313" key="2">
    <source>
        <dbReference type="EMBL" id="KXB60454.1"/>
    </source>
</evidence>